<sequence>MRSLVFLLEEPSAQDALEGFLPYLLPDGITVKYLVFEGKQDLEKRMTRTLRAWRQPNTRFIVLRDQDSGDCRVVKEGLLERCREAGRENETMVRIACRELEAWFVGDWVAVASAFDNPKLLKLSKKANYRDGPDGLDYPVEELRKHIPQYQKRDGARRIGPYLRKETNASRSFQVFVDAVLHLVAE</sequence>
<proteinExistence type="predicted"/>
<evidence type="ECO:0008006" key="3">
    <source>
        <dbReference type="Google" id="ProtNLM"/>
    </source>
</evidence>
<evidence type="ECO:0000313" key="2">
    <source>
        <dbReference type="Proteomes" id="UP000249396"/>
    </source>
</evidence>
<protein>
    <recommendedName>
        <fullName evidence="3">DUF4276 domain-containing protein</fullName>
    </recommendedName>
</protein>
<reference evidence="1 2" key="1">
    <citation type="journal article" date="2018" name="Aquat. Microb. Ecol.">
        <title>Gammaproteobacterial methanotrophs dominate.</title>
        <authorList>
            <person name="Rissanen A.J."/>
            <person name="Saarenheimo J."/>
            <person name="Tiirola M."/>
            <person name="Peura S."/>
            <person name="Aalto S.L."/>
            <person name="Karvinen A."/>
            <person name="Nykanen H."/>
        </authorList>
    </citation>
    <scope>NUCLEOTIDE SEQUENCE [LARGE SCALE GENOMIC DNA]</scope>
    <source>
        <strain evidence="1">AMbin10</strain>
    </source>
</reference>
<accession>A0A2W4QSK7</accession>
<gene>
    <name evidence="1" type="ORF">DM484_21045</name>
</gene>
<dbReference type="Proteomes" id="UP000249396">
    <property type="component" value="Unassembled WGS sequence"/>
</dbReference>
<dbReference type="InterPro" id="IPR025455">
    <property type="entry name" value="DUF4276"/>
</dbReference>
<name>A0A2W4QSK7_9GAMM</name>
<dbReference type="AlphaFoldDB" id="A0A2W4QSK7"/>
<evidence type="ECO:0000313" key="1">
    <source>
        <dbReference type="EMBL" id="PZN74533.1"/>
    </source>
</evidence>
<organism evidence="1 2">
    <name type="scientific">Candidatus Methylumidiphilus alinenensis</name>
    <dbReference type="NCBI Taxonomy" id="2202197"/>
    <lineage>
        <taxon>Bacteria</taxon>
        <taxon>Pseudomonadati</taxon>
        <taxon>Pseudomonadota</taxon>
        <taxon>Gammaproteobacteria</taxon>
        <taxon>Methylococcales</taxon>
        <taxon>Candidatus Methylumidiphilus</taxon>
    </lineage>
</organism>
<comment type="caution">
    <text evidence="1">The sequence shown here is derived from an EMBL/GenBank/DDBJ whole genome shotgun (WGS) entry which is preliminary data.</text>
</comment>
<dbReference type="EMBL" id="QJPH01000424">
    <property type="protein sequence ID" value="PZN74533.1"/>
    <property type="molecule type" value="Genomic_DNA"/>
</dbReference>
<dbReference type="Pfam" id="PF14103">
    <property type="entry name" value="DUF4276"/>
    <property type="match status" value="1"/>
</dbReference>